<comment type="caution">
    <text evidence="9">The sequence shown here is derived from an EMBL/GenBank/DDBJ whole genome shotgun (WGS) entry which is preliminary data.</text>
</comment>
<keyword evidence="4 7" id="KW-0812">Transmembrane</keyword>
<sequence length="289" mass="32553">MVKSFVRASIEPMLIVAGIIFISATSGLFKTQSLSFLTYWEELINVIKNLSAPQELVYTNPVSGEERDLFPIILLAFVNSGKIFFLALLLSIISSILMLIIYSSAGKIVKGIMKNVSLVLGALPDIFIISILQIFVIWFYKQSGILLVEVASLGENQLILFPAVVLSILPTFFFLESMISFLKEEIHLSYVDLARSKGLAKYKILFVHMMRNIIISLIYHGKQIGWMMLSNLLILEYLFNVFGVTSFLFTYNEPSIFAVTAILLFLPIYTCLKSLQFYISKKIGKAISL</sequence>
<feature type="transmembrane region" description="Helical" evidence="7">
    <location>
        <begin position="83"/>
        <end position="104"/>
    </location>
</feature>
<dbReference type="PANTHER" id="PTHR30465">
    <property type="entry name" value="INNER MEMBRANE ABC TRANSPORTER"/>
    <property type="match status" value="1"/>
</dbReference>
<feature type="transmembrane region" description="Helical" evidence="7">
    <location>
        <begin position="116"/>
        <end position="139"/>
    </location>
</feature>
<evidence type="ECO:0000256" key="5">
    <source>
        <dbReference type="ARBA" id="ARBA00022989"/>
    </source>
</evidence>
<dbReference type="EMBL" id="JBBAXC010000035">
    <property type="protein sequence ID" value="MEI5909687.1"/>
    <property type="molecule type" value="Genomic_DNA"/>
</dbReference>
<dbReference type="SUPFAM" id="SSF161098">
    <property type="entry name" value="MetI-like"/>
    <property type="match status" value="1"/>
</dbReference>
<evidence type="ECO:0000313" key="9">
    <source>
        <dbReference type="EMBL" id="MEI5909687.1"/>
    </source>
</evidence>
<evidence type="ECO:0000256" key="6">
    <source>
        <dbReference type="ARBA" id="ARBA00023136"/>
    </source>
</evidence>
<dbReference type="Proteomes" id="UP001312865">
    <property type="component" value="Unassembled WGS sequence"/>
</dbReference>
<reference evidence="9 10" key="1">
    <citation type="journal article" date="2018" name="J. Microbiol.">
        <title>Bacillus spongiae sp. nov., isolated from sponge of Jeju Island.</title>
        <authorList>
            <person name="Lee G.E."/>
            <person name="Im W.T."/>
            <person name="Park J.S."/>
        </authorList>
    </citation>
    <scope>NUCLEOTIDE SEQUENCE [LARGE SCALE GENOMIC DNA]</scope>
    <source>
        <strain evidence="9 10">135PIL107-10</strain>
    </source>
</reference>
<feature type="transmembrane region" description="Helical" evidence="7">
    <location>
        <begin position="226"/>
        <end position="249"/>
    </location>
</feature>
<evidence type="ECO:0000256" key="4">
    <source>
        <dbReference type="ARBA" id="ARBA00022692"/>
    </source>
</evidence>
<dbReference type="InterPro" id="IPR000515">
    <property type="entry name" value="MetI-like"/>
</dbReference>
<keyword evidence="10" id="KW-1185">Reference proteome</keyword>
<proteinExistence type="predicted"/>
<gene>
    <name evidence="9" type="ORF">WAK64_22090</name>
</gene>
<feature type="transmembrane region" description="Helical" evidence="7">
    <location>
        <begin position="12"/>
        <end position="29"/>
    </location>
</feature>
<evidence type="ECO:0000256" key="1">
    <source>
        <dbReference type="ARBA" id="ARBA00004651"/>
    </source>
</evidence>
<organism evidence="9 10">
    <name type="scientific">Bacillus spongiae</name>
    <dbReference type="NCBI Taxonomy" id="2683610"/>
    <lineage>
        <taxon>Bacteria</taxon>
        <taxon>Bacillati</taxon>
        <taxon>Bacillota</taxon>
        <taxon>Bacilli</taxon>
        <taxon>Bacillales</taxon>
        <taxon>Bacillaceae</taxon>
        <taxon>Bacillus</taxon>
    </lineage>
</organism>
<evidence type="ECO:0000256" key="3">
    <source>
        <dbReference type="ARBA" id="ARBA00022475"/>
    </source>
</evidence>
<evidence type="ECO:0000259" key="8">
    <source>
        <dbReference type="Pfam" id="PF00528"/>
    </source>
</evidence>
<dbReference type="Pfam" id="PF00528">
    <property type="entry name" value="BPD_transp_1"/>
    <property type="match status" value="1"/>
</dbReference>
<accession>A0ABU8HKT9</accession>
<dbReference type="InterPro" id="IPR035906">
    <property type="entry name" value="MetI-like_sf"/>
</dbReference>
<name>A0ABU8HKT9_9BACI</name>
<dbReference type="RefSeq" id="WP_336589130.1">
    <property type="nucleotide sequence ID" value="NZ_JBBAXC010000035.1"/>
</dbReference>
<keyword evidence="6 7" id="KW-0472">Membrane</keyword>
<keyword evidence="3" id="KW-1003">Cell membrane</keyword>
<protein>
    <submittedName>
        <fullName evidence="9">ABC transporter permease subunit</fullName>
    </submittedName>
</protein>
<feature type="domain" description="ABC transmembrane type-1" evidence="8">
    <location>
        <begin position="103"/>
        <end position="284"/>
    </location>
</feature>
<feature type="transmembrane region" description="Helical" evidence="7">
    <location>
        <begin position="256"/>
        <end position="279"/>
    </location>
</feature>
<evidence type="ECO:0000256" key="2">
    <source>
        <dbReference type="ARBA" id="ARBA00022448"/>
    </source>
</evidence>
<evidence type="ECO:0000256" key="7">
    <source>
        <dbReference type="SAM" id="Phobius"/>
    </source>
</evidence>
<comment type="subcellular location">
    <subcellularLocation>
        <location evidence="1">Cell membrane</location>
        <topology evidence="1">Multi-pass membrane protein</topology>
    </subcellularLocation>
</comment>
<keyword evidence="2" id="KW-0813">Transport</keyword>
<feature type="transmembrane region" description="Helical" evidence="7">
    <location>
        <begin position="159"/>
        <end position="182"/>
    </location>
</feature>
<evidence type="ECO:0000313" key="10">
    <source>
        <dbReference type="Proteomes" id="UP001312865"/>
    </source>
</evidence>
<dbReference type="PANTHER" id="PTHR30465:SF44">
    <property type="entry name" value="ABC-TYPE DIPEPTIDE_OLIGOPEPTIDE TRANSPORT SYSTEM, PERMEASE COMPONENT"/>
    <property type="match status" value="1"/>
</dbReference>
<keyword evidence="5 7" id="KW-1133">Transmembrane helix</keyword>